<dbReference type="GeneID" id="81404400"/>
<proteinExistence type="predicted"/>
<evidence type="ECO:0000256" key="4">
    <source>
        <dbReference type="ARBA" id="ARBA00022840"/>
    </source>
</evidence>
<dbReference type="InterPro" id="IPR045540">
    <property type="entry name" value="YegS/DAGK_C"/>
</dbReference>
<dbReference type="PANTHER" id="PTHR12358">
    <property type="entry name" value="SPHINGOSINE KINASE"/>
    <property type="match status" value="1"/>
</dbReference>
<keyword evidence="1" id="KW-0808">Transferase</keyword>
<dbReference type="AlphaFoldDB" id="A0A9W9H0K7"/>
<evidence type="ECO:0000313" key="6">
    <source>
        <dbReference type="EMBL" id="KAJ5135208.1"/>
    </source>
</evidence>
<dbReference type="GO" id="GO:0005524">
    <property type="term" value="F:ATP binding"/>
    <property type="evidence" value="ECO:0007669"/>
    <property type="project" value="UniProtKB-KW"/>
</dbReference>
<evidence type="ECO:0000259" key="5">
    <source>
        <dbReference type="PROSITE" id="PS50146"/>
    </source>
</evidence>
<dbReference type="Proteomes" id="UP001149079">
    <property type="component" value="Unassembled WGS sequence"/>
</dbReference>
<accession>A0A9W9H0K7</accession>
<dbReference type="InterPro" id="IPR017438">
    <property type="entry name" value="ATP-NAD_kinase_N"/>
</dbReference>
<dbReference type="InterPro" id="IPR050187">
    <property type="entry name" value="Lipid_Phosphate_FormReg"/>
</dbReference>
<comment type="caution">
    <text evidence="6">The sequence shown here is derived from an EMBL/GenBank/DDBJ whole genome shotgun (WGS) entry which is preliminary data.</text>
</comment>
<reference evidence="6" key="1">
    <citation type="submission" date="2022-11" db="EMBL/GenBank/DDBJ databases">
        <authorList>
            <person name="Petersen C."/>
        </authorList>
    </citation>
    <scope>NUCLEOTIDE SEQUENCE</scope>
    <source>
        <strain evidence="6">IBT 22155</strain>
    </source>
</reference>
<dbReference type="InterPro" id="IPR055916">
    <property type="entry name" value="DUF7493"/>
</dbReference>
<dbReference type="GO" id="GO:0016020">
    <property type="term" value="C:membrane"/>
    <property type="evidence" value="ECO:0007669"/>
    <property type="project" value="TreeGrafter"/>
</dbReference>
<dbReference type="Pfam" id="PF24321">
    <property type="entry name" value="DUF7493"/>
    <property type="match status" value="1"/>
</dbReference>
<dbReference type="Pfam" id="PF00781">
    <property type="entry name" value="DAGK_cat"/>
    <property type="match status" value="1"/>
</dbReference>
<keyword evidence="4" id="KW-0067">ATP-binding</keyword>
<dbReference type="GO" id="GO:0046512">
    <property type="term" value="P:sphingosine biosynthetic process"/>
    <property type="evidence" value="ECO:0007669"/>
    <property type="project" value="TreeGrafter"/>
</dbReference>
<dbReference type="EMBL" id="JAPQKL010000004">
    <property type="protein sequence ID" value="KAJ5135208.1"/>
    <property type="molecule type" value="Genomic_DNA"/>
</dbReference>
<evidence type="ECO:0000313" key="7">
    <source>
        <dbReference type="Proteomes" id="UP001149079"/>
    </source>
</evidence>
<sequence length="522" mass="57005">MTSLDESQEPHDMTLIVDQSVSLTVSADSLFIRDDRSTHKKDRRCCGLLHSSKFVQPISALCRAMLFNGISLTELLRALVEPETNHAISLYNILGAEVTASNLVIAYAQPAAKDNVSVTTVQYQISEKEKKAVETWVTRLLSLAYGKAIRGKRLKVLVNPFGGKGTAASLYQRYAAPVFAAAKCQVDVQQTEYRGHAIEIAEKLDLDAYDAVVCCSGDGLPYEVFNGLGKRPDARKALAQIAVTLLPCGSGNGLTWNSFGTGSVSIAALGIVKGLRTPLDLISITQKDSRTLSFLSQSFGIVAECDLGTENIRWMGAQRFTYGFLVRLLRQTIWPCDIAIKVEIGDKEAIKAHYAAWSTRPEQPDADSKRFEIAAESPGLPELKYGTVTDELPSGWEAVSGETMGNFYAGNMAIMSKDTNMFPATLPDDGLMDVITIDGKISRGTALSMMNEVPTGRFFDMPDMHLRKASAFRLTPRQKDGYLSIDGERMPFEAFQAEVHQGLGTILTKSGRSYEAPGPLMS</sequence>
<dbReference type="GO" id="GO:0005737">
    <property type="term" value="C:cytoplasm"/>
    <property type="evidence" value="ECO:0007669"/>
    <property type="project" value="TreeGrafter"/>
</dbReference>
<reference evidence="6" key="2">
    <citation type="journal article" date="2023" name="IMA Fungus">
        <title>Comparative genomic study of the Penicillium genus elucidates a diverse pangenome and 15 lateral gene transfer events.</title>
        <authorList>
            <person name="Petersen C."/>
            <person name="Sorensen T."/>
            <person name="Nielsen M.R."/>
            <person name="Sondergaard T.E."/>
            <person name="Sorensen J.L."/>
            <person name="Fitzpatrick D.A."/>
            <person name="Frisvad J.C."/>
            <person name="Nielsen K.L."/>
        </authorList>
    </citation>
    <scope>NUCLEOTIDE SEQUENCE</scope>
    <source>
        <strain evidence="6">IBT 22155</strain>
    </source>
</reference>
<dbReference type="RefSeq" id="XP_056522180.1">
    <property type="nucleotide sequence ID" value="XM_056665230.1"/>
</dbReference>
<name>A0A9W9H0K7_9EURO</name>
<gene>
    <name evidence="6" type="ORF">N7515_004486</name>
</gene>
<dbReference type="SMART" id="SM00046">
    <property type="entry name" value="DAGKc"/>
    <property type="match status" value="1"/>
</dbReference>
<dbReference type="Gene3D" id="3.40.50.10330">
    <property type="entry name" value="Probable inorganic polyphosphate/atp-NAD kinase, domain 1"/>
    <property type="match status" value="1"/>
</dbReference>
<evidence type="ECO:0000256" key="3">
    <source>
        <dbReference type="ARBA" id="ARBA00022777"/>
    </source>
</evidence>
<feature type="domain" description="DAGKc" evidence="5">
    <location>
        <begin position="149"/>
        <end position="288"/>
    </location>
</feature>
<dbReference type="InterPro" id="IPR001206">
    <property type="entry name" value="Diacylglycerol_kinase_cat_dom"/>
</dbReference>
<organism evidence="6 7">
    <name type="scientific">Penicillium bovifimosum</name>
    <dbReference type="NCBI Taxonomy" id="126998"/>
    <lineage>
        <taxon>Eukaryota</taxon>
        <taxon>Fungi</taxon>
        <taxon>Dikarya</taxon>
        <taxon>Ascomycota</taxon>
        <taxon>Pezizomycotina</taxon>
        <taxon>Eurotiomycetes</taxon>
        <taxon>Eurotiomycetidae</taxon>
        <taxon>Eurotiales</taxon>
        <taxon>Aspergillaceae</taxon>
        <taxon>Penicillium</taxon>
    </lineage>
</organism>
<dbReference type="SUPFAM" id="SSF111331">
    <property type="entry name" value="NAD kinase/diacylglycerol kinase-like"/>
    <property type="match status" value="1"/>
</dbReference>
<dbReference type="GO" id="GO:0001727">
    <property type="term" value="F:lipid kinase activity"/>
    <property type="evidence" value="ECO:0007669"/>
    <property type="project" value="TreeGrafter"/>
</dbReference>
<evidence type="ECO:0000256" key="1">
    <source>
        <dbReference type="ARBA" id="ARBA00022679"/>
    </source>
</evidence>
<keyword evidence="2" id="KW-0547">Nucleotide-binding</keyword>
<dbReference type="Gene3D" id="2.60.200.40">
    <property type="match status" value="1"/>
</dbReference>
<keyword evidence="3 6" id="KW-0418">Kinase</keyword>
<dbReference type="OrthoDB" id="3853857at2759"/>
<protein>
    <submittedName>
        <fullName evidence="6">ATP-NAD kinase PpnK-type</fullName>
    </submittedName>
</protein>
<dbReference type="Pfam" id="PF19279">
    <property type="entry name" value="YegS_C"/>
    <property type="match status" value="1"/>
</dbReference>
<keyword evidence="7" id="KW-1185">Reference proteome</keyword>
<evidence type="ECO:0000256" key="2">
    <source>
        <dbReference type="ARBA" id="ARBA00022741"/>
    </source>
</evidence>
<dbReference type="PANTHER" id="PTHR12358:SF31">
    <property type="entry name" value="ACYLGLYCEROL KINASE, MITOCHONDRIAL"/>
    <property type="match status" value="1"/>
</dbReference>
<dbReference type="PROSITE" id="PS50146">
    <property type="entry name" value="DAGK"/>
    <property type="match status" value="1"/>
</dbReference>
<dbReference type="InterPro" id="IPR016064">
    <property type="entry name" value="NAD/diacylglycerol_kinase_sf"/>
</dbReference>